<reference evidence="1" key="2">
    <citation type="submission" date="2021-03" db="UniProtKB">
        <authorList>
            <consortium name="EnsemblPlants"/>
        </authorList>
    </citation>
    <scope>IDENTIFICATION</scope>
</reference>
<keyword evidence="2" id="KW-1185">Reference proteome</keyword>
<sequence>MANFWWKTSSSKGRGITWMSWERMSQPKEAKGLGFRLLYDSNLTMLAKQGWSIWNAQSFVREGVHCVVGTREDISVLSHQWLLRDKDPFVSSSSSLCDSFEKRSEDQKCKSAMLCWAIWKAWNALVWNKTSSSFSDLMLNATNTLSQWLKAQPRDNLLSLGVCLLDNGAEIWKKSYQNNVKVNVGVVTFEREGMVGFGYMARNEEGYFIVDCSSCFN</sequence>
<dbReference type="EnsemblPlants" id="evm.model.01.1958">
    <property type="protein sequence ID" value="cds.evm.model.01.1958"/>
    <property type="gene ID" value="evm.TU.01.1958"/>
</dbReference>
<accession>A0A803NJ68</accession>
<dbReference type="Proteomes" id="UP000596661">
    <property type="component" value="Chromosome 1"/>
</dbReference>
<proteinExistence type="predicted"/>
<dbReference type="EMBL" id="UZAU01000054">
    <property type="status" value="NOT_ANNOTATED_CDS"/>
    <property type="molecule type" value="Genomic_DNA"/>
</dbReference>
<organism evidence="1 2">
    <name type="scientific">Cannabis sativa</name>
    <name type="common">Hemp</name>
    <name type="synonym">Marijuana</name>
    <dbReference type="NCBI Taxonomy" id="3483"/>
    <lineage>
        <taxon>Eukaryota</taxon>
        <taxon>Viridiplantae</taxon>
        <taxon>Streptophyta</taxon>
        <taxon>Embryophyta</taxon>
        <taxon>Tracheophyta</taxon>
        <taxon>Spermatophyta</taxon>
        <taxon>Magnoliopsida</taxon>
        <taxon>eudicotyledons</taxon>
        <taxon>Gunneridae</taxon>
        <taxon>Pentapetalae</taxon>
        <taxon>rosids</taxon>
        <taxon>fabids</taxon>
        <taxon>Rosales</taxon>
        <taxon>Cannabaceae</taxon>
        <taxon>Cannabis</taxon>
    </lineage>
</organism>
<dbReference type="AlphaFoldDB" id="A0A803NJ68"/>
<protein>
    <submittedName>
        <fullName evidence="1">Uncharacterized protein</fullName>
    </submittedName>
</protein>
<name>A0A803NJ68_CANSA</name>
<evidence type="ECO:0000313" key="2">
    <source>
        <dbReference type="Proteomes" id="UP000596661"/>
    </source>
</evidence>
<evidence type="ECO:0000313" key="1">
    <source>
        <dbReference type="EnsemblPlants" id="cds.evm.model.01.1958"/>
    </source>
</evidence>
<dbReference type="Gramene" id="evm.model.01.1958">
    <property type="protein sequence ID" value="cds.evm.model.01.1958"/>
    <property type="gene ID" value="evm.TU.01.1958"/>
</dbReference>
<reference evidence="1" key="1">
    <citation type="submission" date="2018-11" db="EMBL/GenBank/DDBJ databases">
        <authorList>
            <person name="Grassa J C."/>
        </authorList>
    </citation>
    <scope>NUCLEOTIDE SEQUENCE [LARGE SCALE GENOMIC DNA]</scope>
</reference>